<evidence type="ECO:0000256" key="11">
    <source>
        <dbReference type="SAM" id="MobiDB-lite"/>
    </source>
</evidence>
<dbReference type="InterPro" id="IPR050092">
    <property type="entry name" value="RNase_H"/>
</dbReference>
<dbReference type="CDD" id="cd09278">
    <property type="entry name" value="RNase_HI_prokaryote_like"/>
    <property type="match status" value="1"/>
</dbReference>
<feature type="compositionally biased region" description="Basic and acidic residues" evidence="11">
    <location>
        <begin position="199"/>
        <end position="215"/>
    </location>
</feature>
<evidence type="ECO:0000256" key="1">
    <source>
        <dbReference type="ARBA" id="ARBA00000077"/>
    </source>
</evidence>
<evidence type="ECO:0000256" key="10">
    <source>
        <dbReference type="ARBA" id="ARBA00022842"/>
    </source>
</evidence>
<dbReference type="GO" id="GO:0046872">
    <property type="term" value="F:metal ion binding"/>
    <property type="evidence" value="ECO:0007669"/>
    <property type="project" value="UniProtKB-KW"/>
</dbReference>
<evidence type="ECO:0000259" key="12">
    <source>
        <dbReference type="PROSITE" id="PS50879"/>
    </source>
</evidence>
<dbReference type="RefSeq" id="WP_369344631.1">
    <property type="nucleotide sequence ID" value="NZ_CP129674.1"/>
</dbReference>
<evidence type="ECO:0000256" key="4">
    <source>
        <dbReference type="ARBA" id="ARBA00011245"/>
    </source>
</evidence>
<dbReference type="GO" id="GO:0043137">
    <property type="term" value="P:DNA replication, removal of RNA primer"/>
    <property type="evidence" value="ECO:0007669"/>
    <property type="project" value="TreeGrafter"/>
</dbReference>
<dbReference type="InterPro" id="IPR012337">
    <property type="entry name" value="RNaseH-like_sf"/>
</dbReference>
<dbReference type="PANTHER" id="PTHR10642:SF26">
    <property type="entry name" value="RIBONUCLEASE H1"/>
    <property type="match status" value="1"/>
</dbReference>
<comment type="catalytic activity">
    <reaction evidence="1">
        <text>Endonucleolytic cleavage to 5'-phosphomonoester.</text>
        <dbReference type="EC" id="3.1.26.4"/>
    </reaction>
</comment>
<reference evidence="13" key="1">
    <citation type="submission" date="2023-07" db="EMBL/GenBank/DDBJ databases">
        <title>Bifidobacterium aquikefiriaerophilum sp. nov. and Bifidobacterium eccum sp. nov., isolated from water kefir.</title>
        <authorList>
            <person name="Breselge S."/>
            <person name="Bellassi P."/>
            <person name="Barcenilla C."/>
            <person name="Alvarez-Ordonez A."/>
            <person name="Morelli L."/>
            <person name="Cotter P.D."/>
        </authorList>
    </citation>
    <scope>NUCLEOTIDE SEQUENCE</scope>
    <source>
        <strain evidence="13">WK041_4_12</strain>
    </source>
</reference>
<comment type="subunit">
    <text evidence="4">Monomer.</text>
</comment>
<feature type="compositionally biased region" description="Polar residues" evidence="11">
    <location>
        <begin position="188"/>
        <end position="198"/>
    </location>
</feature>
<dbReference type="GO" id="GO:0004523">
    <property type="term" value="F:RNA-DNA hybrid ribonuclease activity"/>
    <property type="evidence" value="ECO:0007669"/>
    <property type="project" value="UniProtKB-EC"/>
</dbReference>
<keyword evidence="6" id="KW-0540">Nuclease</keyword>
<dbReference type="GO" id="GO:0003676">
    <property type="term" value="F:nucleic acid binding"/>
    <property type="evidence" value="ECO:0007669"/>
    <property type="project" value="InterPro"/>
</dbReference>
<dbReference type="InterPro" id="IPR022892">
    <property type="entry name" value="RNaseHI"/>
</dbReference>
<comment type="cofactor">
    <cofactor evidence="2">
        <name>Mg(2+)</name>
        <dbReference type="ChEBI" id="CHEBI:18420"/>
    </cofactor>
</comment>
<evidence type="ECO:0000256" key="2">
    <source>
        <dbReference type="ARBA" id="ARBA00001946"/>
    </source>
</evidence>
<evidence type="ECO:0000256" key="8">
    <source>
        <dbReference type="ARBA" id="ARBA00022759"/>
    </source>
</evidence>
<dbReference type="PANTHER" id="PTHR10642">
    <property type="entry name" value="RIBONUCLEASE H1"/>
    <property type="match status" value="1"/>
</dbReference>
<feature type="region of interest" description="Disordered" evidence="11">
    <location>
        <begin position="176"/>
        <end position="253"/>
    </location>
</feature>
<keyword evidence="10" id="KW-0460">Magnesium</keyword>
<dbReference type="KEGG" id="baqk:QN215_02900"/>
<evidence type="ECO:0000256" key="9">
    <source>
        <dbReference type="ARBA" id="ARBA00022801"/>
    </source>
</evidence>
<evidence type="ECO:0000256" key="5">
    <source>
        <dbReference type="ARBA" id="ARBA00012180"/>
    </source>
</evidence>
<organism evidence="13">
    <name type="scientific">Bifidobacterium aquikefiricola</name>
    <dbReference type="NCBI Taxonomy" id="3059038"/>
    <lineage>
        <taxon>Bacteria</taxon>
        <taxon>Bacillati</taxon>
        <taxon>Actinomycetota</taxon>
        <taxon>Actinomycetes</taxon>
        <taxon>Bifidobacteriales</taxon>
        <taxon>Bifidobacteriaceae</taxon>
        <taxon>Bifidobacterium</taxon>
    </lineage>
</organism>
<keyword evidence="8" id="KW-0255">Endonuclease</keyword>
<evidence type="ECO:0000256" key="7">
    <source>
        <dbReference type="ARBA" id="ARBA00022723"/>
    </source>
</evidence>
<comment type="similarity">
    <text evidence="3">Belongs to the RNase H family.</text>
</comment>
<dbReference type="EC" id="3.1.26.4" evidence="5"/>
<dbReference type="PROSITE" id="PS50879">
    <property type="entry name" value="RNASE_H_1"/>
    <property type="match status" value="1"/>
</dbReference>
<evidence type="ECO:0000256" key="6">
    <source>
        <dbReference type="ARBA" id="ARBA00022722"/>
    </source>
</evidence>
<keyword evidence="7" id="KW-0479">Metal-binding</keyword>
<accession>A0AB39U873</accession>
<protein>
    <recommendedName>
        <fullName evidence="5">ribonuclease H</fullName>
        <ecNumber evidence="5">3.1.26.4</ecNumber>
    </recommendedName>
</protein>
<dbReference type="Gene3D" id="3.30.420.10">
    <property type="entry name" value="Ribonuclease H-like superfamily/Ribonuclease H"/>
    <property type="match status" value="1"/>
</dbReference>
<evidence type="ECO:0000256" key="3">
    <source>
        <dbReference type="ARBA" id="ARBA00005300"/>
    </source>
</evidence>
<evidence type="ECO:0000313" key="13">
    <source>
        <dbReference type="EMBL" id="XDS45091.1"/>
    </source>
</evidence>
<dbReference type="AlphaFoldDB" id="A0AB39U873"/>
<name>A0AB39U873_9BIFI</name>
<dbReference type="InterPro" id="IPR002156">
    <property type="entry name" value="RNaseH_domain"/>
</dbReference>
<gene>
    <name evidence="13" type="ORF">QN215_02900</name>
</gene>
<feature type="domain" description="RNase H type-1" evidence="12">
    <location>
        <begin position="1"/>
        <end position="139"/>
    </location>
</feature>
<proteinExistence type="inferred from homology"/>
<dbReference type="EMBL" id="CP129674">
    <property type="protein sequence ID" value="XDS45091.1"/>
    <property type="molecule type" value="Genomic_DNA"/>
</dbReference>
<dbReference type="SUPFAM" id="SSF53098">
    <property type="entry name" value="Ribonuclease H-like"/>
    <property type="match status" value="1"/>
</dbReference>
<dbReference type="Pfam" id="PF00075">
    <property type="entry name" value="RNase_H"/>
    <property type="match status" value="1"/>
</dbReference>
<keyword evidence="9 13" id="KW-0378">Hydrolase</keyword>
<dbReference type="InterPro" id="IPR036397">
    <property type="entry name" value="RNaseH_sf"/>
</dbReference>
<sequence>MTVSTDGSALGNPNGPMGWGWVDHSGSACDAGGASNGTNQIGELCAVLQALRAHPSDMPLIIESDSKYAIQCSTVWLKGWKRNGWKNSKKQPVKNVEVIKAIDYEIASRTAPIKFVWVKGHAGNEFNEKVDVLAHGYATAVGNGRKPGYLPIEGWQSLLASPYASGVSIPADVRAQLSSPSHARHENVSQSNSSSVTHEPSRETKPQKRNEHAQDAFDFDLPEEQPRPSGLTVSGEIRITPPPSSSSTHSGHAMHIRGTISVDVTVDGNGNATLHHAPLRINQVEKLDADN</sequence>